<accession>A0ABU0GJK6</accession>
<dbReference type="GO" id="GO:1990599">
    <property type="term" value="F:3' overhang single-stranded DNA endodeoxyribonuclease activity"/>
    <property type="evidence" value="ECO:0007669"/>
    <property type="project" value="UniProtKB-EC"/>
</dbReference>
<keyword evidence="2" id="KW-0255">Endonuclease</keyword>
<dbReference type="Pfam" id="PF00565">
    <property type="entry name" value="SNase"/>
    <property type="match status" value="1"/>
</dbReference>
<dbReference type="Proteomes" id="UP001240250">
    <property type="component" value="Unassembled WGS sequence"/>
</dbReference>
<evidence type="ECO:0000313" key="6">
    <source>
        <dbReference type="EMBL" id="MDQ0425555.1"/>
    </source>
</evidence>
<protein>
    <submittedName>
        <fullName evidence="6">Micrococcal nuclease</fullName>
        <ecNumber evidence="6">3.1.31.1</ecNumber>
    </submittedName>
</protein>
<evidence type="ECO:0000259" key="5">
    <source>
        <dbReference type="PROSITE" id="PS50830"/>
    </source>
</evidence>
<gene>
    <name evidence="6" type="ORF">JO380_001936</name>
</gene>
<dbReference type="SMART" id="SM00318">
    <property type="entry name" value="SNc"/>
    <property type="match status" value="1"/>
</dbReference>
<dbReference type="PANTHER" id="PTHR12302:SF3">
    <property type="entry name" value="SERINE_THREONINE-PROTEIN KINASE 31"/>
    <property type="match status" value="1"/>
</dbReference>
<dbReference type="EMBL" id="JAUSVM010000001">
    <property type="protein sequence ID" value="MDQ0425555.1"/>
    <property type="molecule type" value="Genomic_DNA"/>
</dbReference>
<dbReference type="PANTHER" id="PTHR12302">
    <property type="entry name" value="EBNA2 BINDING PROTEIN P100"/>
    <property type="match status" value="1"/>
</dbReference>
<dbReference type="RefSeq" id="WP_167748875.1">
    <property type="nucleotide sequence ID" value="NZ_JAUSVM010000001.1"/>
</dbReference>
<name>A0ABU0GJK6_9CELL</name>
<evidence type="ECO:0000256" key="1">
    <source>
        <dbReference type="ARBA" id="ARBA00022722"/>
    </source>
</evidence>
<dbReference type="InterPro" id="IPR002071">
    <property type="entry name" value="Thermonucl_AS"/>
</dbReference>
<sequence>MLVVAWIGLGRPNTVDALTAALPWQQVTTTTTAPPAQAPASAPAAAPVDTTDLTTPPADVEGPFRVVRVVDGDTLIVAKPDRETRVRLIGIDTPESVAPDRPVECFGPEASARTTELLAGQTVTLRGDPTQDGVDQYGRELDYVWLPDGRLLNHVLVAEGYAVEHTYAAPYAYQQHLRAAQQQAQDAGAGLWSATTCGGVTG</sequence>
<feature type="region of interest" description="Disordered" evidence="4">
    <location>
        <begin position="30"/>
        <end position="59"/>
    </location>
</feature>
<keyword evidence="3 6" id="KW-0378">Hydrolase</keyword>
<dbReference type="Gene3D" id="2.40.50.90">
    <property type="match status" value="1"/>
</dbReference>
<dbReference type="SUPFAM" id="SSF50199">
    <property type="entry name" value="Staphylococcal nuclease"/>
    <property type="match status" value="1"/>
</dbReference>
<reference evidence="6 7" key="1">
    <citation type="submission" date="2023-07" db="EMBL/GenBank/DDBJ databases">
        <title>Sequencing the genomes of 1000 actinobacteria strains.</title>
        <authorList>
            <person name="Klenk H.-P."/>
        </authorList>
    </citation>
    <scope>NUCLEOTIDE SEQUENCE [LARGE SCALE GENOMIC DNA]</scope>
    <source>
        <strain evidence="6 7">DSM 14785</strain>
    </source>
</reference>
<evidence type="ECO:0000313" key="7">
    <source>
        <dbReference type="Proteomes" id="UP001240250"/>
    </source>
</evidence>
<evidence type="ECO:0000256" key="4">
    <source>
        <dbReference type="SAM" id="MobiDB-lite"/>
    </source>
</evidence>
<dbReference type="InterPro" id="IPR035437">
    <property type="entry name" value="SNase_OB-fold_sf"/>
</dbReference>
<feature type="domain" description="TNase-like" evidence="5">
    <location>
        <begin position="60"/>
        <end position="194"/>
    </location>
</feature>
<evidence type="ECO:0000256" key="2">
    <source>
        <dbReference type="ARBA" id="ARBA00022759"/>
    </source>
</evidence>
<dbReference type="EC" id="3.1.31.1" evidence="6"/>
<dbReference type="PROSITE" id="PS01123">
    <property type="entry name" value="TNASE_1"/>
    <property type="match status" value="1"/>
</dbReference>
<proteinExistence type="predicted"/>
<comment type="caution">
    <text evidence="6">The sequence shown here is derived from an EMBL/GenBank/DDBJ whole genome shotgun (WGS) entry which is preliminary data.</text>
</comment>
<organism evidence="6 7">
    <name type="scientific">Cellulomonas iranensis</name>
    <dbReference type="NCBI Taxonomy" id="76862"/>
    <lineage>
        <taxon>Bacteria</taxon>
        <taxon>Bacillati</taxon>
        <taxon>Actinomycetota</taxon>
        <taxon>Actinomycetes</taxon>
        <taxon>Micrococcales</taxon>
        <taxon>Cellulomonadaceae</taxon>
        <taxon>Cellulomonas</taxon>
    </lineage>
</organism>
<keyword evidence="7" id="KW-1185">Reference proteome</keyword>
<evidence type="ECO:0000256" key="3">
    <source>
        <dbReference type="ARBA" id="ARBA00022801"/>
    </source>
</evidence>
<dbReference type="InterPro" id="IPR016071">
    <property type="entry name" value="Staphylococal_nuclease_OB-fold"/>
</dbReference>
<dbReference type="PROSITE" id="PS50830">
    <property type="entry name" value="TNASE_3"/>
    <property type="match status" value="1"/>
</dbReference>
<keyword evidence="1" id="KW-0540">Nuclease</keyword>